<dbReference type="InterPro" id="IPR007325">
    <property type="entry name" value="KFase/CYL"/>
</dbReference>
<dbReference type="PANTHER" id="PTHR31118">
    <property type="entry name" value="CYCLASE-LIKE PROTEIN 2"/>
    <property type="match status" value="1"/>
</dbReference>
<dbReference type="Proteomes" id="UP000608530">
    <property type="component" value="Unassembled WGS sequence"/>
</dbReference>
<dbReference type="RefSeq" id="WP_200115815.1">
    <property type="nucleotide sequence ID" value="NZ_JAEHOH010000015.1"/>
</dbReference>
<dbReference type="EMBL" id="JAEHOH010000015">
    <property type="protein sequence ID" value="MBK0419675.1"/>
    <property type="molecule type" value="Genomic_DNA"/>
</dbReference>
<evidence type="ECO:0000256" key="1">
    <source>
        <dbReference type="SAM" id="MobiDB-lite"/>
    </source>
</evidence>
<name>A0A934UV94_9MICO</name>
<keyword evidence="3" id="KW-1185">Reference proteome</keyword>
<evidence type="ECO:0000313" key="2">
    <source>
        <dbReference type="EMBL" id="MBK0419675.1"/>
    </source>
</evidence>
<evidence type="ECO:0000313" key="3">
    <source>
        <dbReference type="Proteomes" id="UP000608530"/>
    </source>
</evidence>
<accession>A0A934UV94</accession>
<dbReference type="PANTHER" id="PTHR31118:SF32">
    <property type="entry name" value="KYNURENINE FORMAMIDASE"/>
    <property type="match status" value="1"/>
</dbReference>
<reference evidence="2" key="1">
    <citation type="submission" date="2020-12" db="EMBL/GenBank/DDBJ databases">
        <title>Leucobacter sp. CAS1, isolated from Chromium sludge.</title>
        <authorList>
            <person name="Xu Z."/>
        </authorList>
    </citation>
    <scope>NUCLEOTIDE SEQUENCE</scope>
    <source>
        <strain evidence="2">CSA1</strain>
    </source>
</reference>
<protein>
    <submittedName>
        <fullName evidence="2">Cyclase family protein</fullName>
    </submittedName>
</protein>
<organism evidence="2 3">
    <name type="scientific">Leucobacter chromiisoli</name>
    <dbReference type="NCBI Taxonomy" id="2796471"/>
    <lineage>
        <taxon>Bacteria</taxon>
        <taxon>Bacillati</taxon>
        <taxon>Actinomycetota</taxon>
        <taxon>Actinomycetes</taxon>
        <taxon>Micrococcales</taxon>
        <taxon>Microbacteriaceae</taxon>
        <taxon>Leucobacter</taxon>
    </lineage>
</organism>
<dbReference type="SUPFAM" id="SSF102198">
    <property type="entry name" value="Putative cyclase"/>
    <property type="match status" value="1"/>
</dbReference>
<feature type="compositionally biased region" description="Polar residues" evidence="1">
    <location>
        <begin position="253"/>
        <end position="273"/>
    </location>
</feature>
<dbReference type="GO" id="GO:0004061">
    <property type="term" value="F:arylformamidase activity"/>
    <property type="evidence" value="ECO:0007669"/>
    <property type="project" value="InterPro"/>
</dbReference>
<dbReference type="Pfam" id="PF04199">
    <property type="entry name" value="Cyclase"/>
    <property type="match status" value="1"/>
</dbReference>
<dbReference type="AlphaFoldDB" id="A0A934UV94"/>
<feature type="region of interest" description="Disordered" evidence="1">
    <location>
        <begin position="251"/>
        <end position="273"/>
    </location>
</feature>
<sequence>MTLVDLSRPVTSGMPVYPGDPEVRIDEALDIETDGVAVASLRMGSHTGTHLDAPSHSIAGGRTVDRIPLDLLCGEARVLRASSVGPGEGIVADHLDAPLPAELPRIVLLGTGWDRAFGTPEALQHPHLAVEFARRLWDRGARVLGVDTFSPDPTDPAATAMPVHEFWLGGDGVIVENLTGLLALPDRVEAALLPLRLAGVDGSPVRAVARIAQEPLWRRNPSHIRTDTNDTNSSNAEFARIRDVVRTSEVWETGSTQHTTKSRGVSHTWASTP</sequence>
<dbReference type="Gene3D" id="3.50.30.50">
    <property type="entry name" value="Putative cyclase"/>
    <property type="match status" value="1"/>
</dbReference>
<comment type="caution">
    <text evidence="2">The sequence shown here is derived from an EMBL/GenBank/DDBJ whole genome shotgun (WGS) entry which is preliminary data.</text>
</comment>
<proteinExistence type="predicted"/>
<gene>
    <name evidence="2" type="ORF">JD276_11585</name>
</gene>
<dbReference type="GO" id="GO:0019441">
    <property type="term" value="P:L-tryptophan catabolic process to kynurenine"/>
    <property type="evidence" value="ECO:0007669"/>
    <property type="project" value="InterPro"/>
</dbReference>
<dbReference type="InterPro" id="IPR037175">
    <property type="entry name" value="KFase_sf"/>
</dbReference>